<dbReference type="Pfam" id="PF01966">
    <property type="entry name" value="HD"/>
    <property type="match status" value="1"/>
</dbReference>
<dbReference type="AlphaFoldDB" id="A0A318S5W9"/>
<evidence type="ECO:0000313" key="4">
    <source>
        <dbReference type="EMBL" id="PYE54182.1"/>
    </source>
</evidence>
<keyword evidence="1" id="KW-0378">Hydrolase</keyword>
<dbReference type="PANTHER" id="PTHR11373:SF32">
    <property type="entry name" value="DEOXYGUANOSINETRIPHOSPHATE TRIPHOSPHOHYDROLASE"/>
    <property type="match status" value="1"/>
</dbReference>
<dbReference type="EMBL" id="QJSX01000006">
    <property type="protein sequence ID" value="PYE54182.1"/>
    <property type="molecule type" value="Genomic_DNA"/>
</dbReference>
<evidence type="ECO:0000313" key="5">
    <source>
        <dbReference type="Proteomes" id="UP000248326"/>
    </source>
</evidence>
<evidence type="ECO:0000256" key="2">
    <source>
        <dbReference type="SAM" id="MobiDB-lite"/>
    </source>
</evidence>
<dbReference type="InterPro" id="IPR003607">
    <property type="entry name" value="HD/PDEase_dom"/>
</dbReference>
<dbReference type="OrthoDB" id="9803619at2"/>
<dbReference type="PANTHER" id="PTHR11373">
    <property type="entry name" value="DEOXYNUCLEOSIDE TRIPHOSPHATE TRIPHOSPHOHYDROLASE"/>
    <property type="match status" value="1"/>
</dbReference>
<evidence type="ECO:0000256" key="1">
    <source>
        <dbReference type="ARBA" id="ARBA00022801"/>
    </source>
</evidence>
<dbReference type="CDD" id="cd00077">
    <property type="entry name" value="HDc"/>
    <property type="match status" value="1"/>
</dbReference>
<organism evidence="4 5">
    <name type="scientific">Deinococcus yavapaiensis KR-236</name>
    <dbReference type="NCBI Taxonomy" id="694435"/>
    <lineage>
        <taxon>Bacteria</taxon>
        <taxon>Thermotogati</taxon>
        <taxon>Deinococcota</taxon>
        <taxon>Deinococci</taxon>
        <taxon>Deinococcales</taxon>
        <taxon>Deinococcaceae</taxon>
        <taxon>Deinococcus</taxon>
    </lineage>
</organism>
<comment type="caution">
    <text evidence="4">The sequence shown here is derived from an EMBL/GenBank/DDBJ whole genome shotgun (WGS) entry which is preliminary data.</text>
</comment>
<dbReference type="InterPro" id="IPR026875">
    <property type="entry name" value="PHydrolase_assoc_dom"/>
</dbReference>
<gene>
    <name evidence="4" type="ORF">DES52_106148</name>
</gene>
<reference evidence="4 5" key="1">
    <citation type="submission" date="2018-06" db="EMBL/GenBank/DDBJ databases">
        <title>Genomic Encyclopedia of Type Strains, Phase IV (KMG-IV): sequencing the most valuable type-strain genomes for metagenomic binning, comparative biology and taxonomic classification.</title>
        <authorList>
            <person name="Goeker M."/>
        </authorList>
    </citation>
    <scope>NUCLEOTIDE SEQUENCE [LARGE SCALE GENOMIC DNA]</scope>
    <source>
        <strain evidence="4 5">DSM 18048</strain>
    </source>
</reference>
<dbReference type="SUPFAM" id="SSF109604">
    <property type="entry name" value="HD-domain/PDEase-like"/>
    <property type="match status" value="1"/>
</dbReference>
<accession>A0A318S5W9</accession>
<proteinExistence type="predicted"/>
<dbReference type="NCBIfam" id="TIGR01353">
    <property type="entry name" value="dGTP_triPase"/>
    <property type="match status" value="1"/>
</dbReference>
<dbReference type="Proteomes" id="UP000248326">
    <property type="component" value="Unassembled WGS sequence"/>
</dbReference>
<keyword evidence="5" id="KW-1185">Reference proteome</keyword>
<protein>
    <submittedName>
        <fullName evidence="4">dGTPase</fullName>
    </submittedName>
</protein>
<dbReference type="InterPro" id="IPR006261">
    <property type="entry name" value="dGTPase"/>
</dbReference>
<dbReference type="Gene3D" id="1.10.3210.10">
    <property type="entry name" value="Hypothetical protein af1432"/>
    <property type="match status" value="1"/>
</dbReference>
<dbReference type="RefSeq" id="WP_110886566.1">
    <property type="nucleotide sequence ID" value="NZ_QJSX01000006.1"/>
</dbReference>
<dbReference type="GO" id="GO:0008832">
    <property type="term" value="F:dGTPase activity"/>
    <property type="evidence" value="ECO:0007669"/>
    <property type="project" value="TreeGrafter"/>
</dbReference>
<dbReference type="Pfam" id="PF13286">
    <property type="entry name" value="HD_assoc"/>
    <property type="match status" value="1"/>
</dbReference>
<sequence>MRAFDYERQYGSASDQRSPGQKDRDRVLYTHEFRRLAGITQVLTDGGHAFHNRLTHTLEVAQVARRMAELMHANECRADRLDRAALIDADVVEAAALIHDLGHPPFGHLGEHELDALAREAGDEDGFEGNAQSFRIVTRLAVQSPDHPGLNLTRATLRASLKYPNLRVAMPEPNAPDFERRLKQHLKFGAYREDAESFFFAVEGAAGSRPSLEAQIMDFADDIAYSMSDLLDFYKAGMLPLHELAREDVFAAFFDKHKAFIVCGSYEQDENRAKEVLLEMVRTFDPTPGFDGSRRDMLNLRQRISDNVGRYVRATVDWDAPEGPELCVDERHRLEIAFFKRVMWEFVISHSSIHTQREGHALVVRRLFQAVLNRVRSGAECVTDEHLRAFIPSWYWEGNANENPVRLAVDVVASLSDAQALALDARLSHLVAP</sequence>
<name>A0A318S5W9_9DEIO</name>
<feature type="domain" description="HD" evidence="3">
    <location>
        <begin position="53"/>
        <end position="226"/>
    </location>
</feature>
<dbReference type="SMART" id="SM00471">
    <property type="entry name" value="HDc"/>
    <property type="match status" value="1"/>
</dbReference>
<feature type="region of interest" description="Disordered" evidence="2">
    <location>
        <begin position="1"/>
        <end position="24"/>
    </location>
</feature>
<dbReference type="InterPro" id="IPR006674">
    <property type="entry name" value="HD_domain"/>
</dbReference>
<dbReference type="InterPro" id="IPR050135">
    <property type="entry name" value="dGTPase-like"/>
</dbReference>
<dbReference type="PROSITE" id="PS51831">
    <property type="entry name" value="HD"/>
    <property type="match status" value="1"/>
</dbReference>
<dbReference type="GO" id="GO:0006203">
    <property type="term" value="P:dGTP catabolic process"/>
    <property type="evidence" value="ECO:0007669"/>
    <property type="project" value="TreeGrafter"/>
</dbReference>
<evidence type="ECO:0000259" key="3">
    <source>
        <dbReference type="PROSITE" id="PS51831"/>
    </source>
</evidence>